<proteinExistence type="inferred from homology"/>
<feature type="non-terminal residue" evidence="5">
    <location>
        <position position="1"/>
    </location>
</feature>
<dbReference type="InterPro" id="IPR042231">
    <property type="entry name" value="Cho/carn_acyl_trans_2"/>
</dbReference>
<comment type="caution">
    <text evidence="5">The sequence shown here is derived from an EMBL/GenBank/DDBJ whole genome shotgun (WGS) entry which is preliminary data.</text>
</comment>
<dbReference type="Gene3D" id="3.30.559.10">
    <property type="entry name" value="Chloramphenicol acetyltransferase-like domain"/>
    <property type="match status" value="1"/>
</dbReference>
<evidence type="ECO:0000313" key="5">
    <source>
        <dbReference type="EMBL" id="GMI33533.1"/>
    </source>
</evidence>
<dbReference type="PANTHER" id="PTHR22589:SF16">
    <property type="entry name" value="CARNITINE O-PALMITOYLTRANSFERASE 2, MITOCHONDRIAL"/>
    <property type="match status" value="1"/>
</dbReference>
<dbReference type="OrthoDB" id="240216at2759"/>
<dbReference type="PANTHER" id="PTHR22589">
    <property type="entry name" value="CARNITINE O-ACYLTRANSFERASE"/>
    <property type="match status" value="1"/>
</dbReference>
<dbReference type="Proteomes" id="UP001165082">
    <property type="component" value="Unassembled WGS sequence"/>
</dbReference>
<dbReference type="InterPro" id="IPR039551">
    <property type="entry name" value="Cho/carn_acyl_trans"/>
</dbReference>
<name>A0A9W7L5E3_9STRA</name>
<dbReference type="GO" id="GO:0006635">
    <property type="term" value="P:fatty acid beta-oxidation"/>
    <property type="evidence" value="ECO:0007669"/>
    <property type="project" value="TreeGrafter"/>
</dbReference>
<evidence type="ECO:0000259" key="4">
    <source>
        <dbReference type="Pfam" id="PF00755"/>
    </source>
</evidence>
<evidence type="ECO:0000256" key="1">
    <source>
        <dbReference type="ARBA" id="ARBA00005232"/>
    </source>
</evidence>
<keyword evidence="2" id="KW-0808">Transferase</keyword>
<dbReference type="EMBL" id="BRXZ01007747">
    <property type="protein sequence ID" value="GMI33533.1"/>
    <property type="molecule type" value="Genomic_DNA"/>
</dbReference>
<keyword evidence="6" id="KW-1185">Reference proteome</keyword>
<dbReference type="AlphaFoldDB" id="A0A9W7L5E3"/>
<reference evidence="5" key="1">
    <citation type="submission" date="2022-07" db="EMBL/GenBank/DDBJ databases">
        <title>Genome analysis of Parmales, a sister group of diatoms, reveals the evolutionary specialization of diatoms from phago-mixotrophs to photoautotrophs.</title>
        <authorList>
            <person name="Ban H."/>
            <person name="Sato S."/>
            <person name="Yoshikawa S."/>
            <person name="Kazumasa Y."/>
            <person name="Nakamura Y."/>
            <person name="Ichinomiya M."/>
            <person name="Saitoh K."/>
            <person name="Sato N."/>
            <person name="Blanc-Mathieu R."/>
            <person name="Endo H."/>
            <person name="Kuwata A."/>
            <person name="Ogata H."/>
        </authorList>
    </citation>
    <scope>NUCLEOTIDE SEQUENCE</scope>
</reference>
<sequence length="215" mass="24074">WKNQANLPRLPVPPLEHSIKLFLEVAEALVTPEEFKATSAAAKSFLTLDGPVLQEKLKLIDDKAPDSSWFADFHHDMYMNARYPGYVYKNPAGVCKSTLFEKCNINGQVDRASHLICATLVFAEQVMSETLEPDVFKGFPLDMLQYPRMFGCTRLPGVNRDSMVKWEGDEAPNHIIVVQGGKFWKVDFGNEIGKEVNVVKVKATLETIIAKGKTS</sequence>
<organism evidence="5 6">
    <name type="scientific">Triparma retinervis</name>
    <dbReference type="NCBI Taxonomy" id="2557542"/>
    <lineage>
        <taxon>Eukaryota</taxon>
        <taxon>Sar</taxon>
        <taxon>Stramenopiles</taxon>
        <taxon>Ochrophyta</taxon>
        <taxon>Bolidophyceae</taxon>
        <taxon>Parmales</taxon>
        <taxon>Triparmaceae</taxon>
        <taxon>Triparma</taxon>
    </lineage>
</organism>
<dbReference type="Pfam" id="PF00755">
    <property type="entry name" value="Carn_acyltransf"/>
    <property type="match status" value="1"/>
</dbReference>
<dbReference type="InterPro" id="IPR023213">
    <property type="entry name" value="CAT-like_dom_sf"/>
</dbReference>
<dbReference type="Gene3D" id="3.30.559.70">
    <property type="entry name" value="Choline/Carnitine o-acyltransferase, domain 2"/>
    <property type="match status" value="1"/>
</dbReference>
<evidence type="ECO:0000256" key="2">
    <source>
        <dbReference type="ARBA" id="ARBA00022679"/>
    </source>
</evidence>
<keyword evidence="3" id="KW-0012">Acyltransferase</keyword>
<dbReference type="GO" id="GO:0004095">
    <property type="term" value="F:carnitine O-palmitoyltransferase activity"/>
    <property type="evidence" value="ECO:0007669"/>
    <property type="project" value="TreeGrafter"/>
</dbReference>
<evidence type="ECO:0000313" key="6">
    <source>
        <dbReference type="Proteomes" id="UP001165082"/>
    </source>
</evidence>
<protein>
    <recommendedName>
        <fullName evidence="4">Choline/carnitine acyltransferase domain-containing protein</fullName>
    </recommendedName>
</protein>
<evidence type="ECO:0000256" key="3">
    <source>
        <dbReference type="ARBA" id="ARBA00023315"/>
    </source>
</evidence>
<feature type="domain" description="Choline/carnitine acyltransferase" evidence="4">
    <location>
        <begin position="10"/>
        <end position="211"/>
    </location>
</feature>
<dbReference type="GO" id="GO:0005739">
    <property type="term" value="C:mitochondrion"/>
    <property type="evidence" value="ECO:0007669"/>
    <property type="project" value="TreeGrafter"/>
</dbReference>
<accession>A0A9W7L5E3</accession>
<dbReference type="SUPFAM" id="SSF52777">
    <property type="entry name" value="CoA-dependent acyltransferases"/>
    <property type="match status" value="1"/>
</dbReference>
<feature type="non-terminal residue" evidence="5">
    <location>
        <position position="215"/>
    </location>
</feature>
<gene>
    <name evidence="5" type="ORF">TrRE_jg4342</name>
</gene>
<dbReference type="InterPro" id="IPR000542">
    <property type="entry name" value="Carn_acyl_trans"/>
</dbReference>
<comment type="similarity">
    <text evidence="1">Belongs to the carnitine/choline acetyltransferase family.</text>
</comment>